<protein>
    <submittedName>
        <fullName evidence="2">Uncharacterized protein</fullName>
    </submittedName>
</protein>
<proteinExistence type="predicted"/>
<dbReference type="HOGENOM" id="CLU_057160_0_0_1"/>
<feature type="region of interest" description="Disordered" evidence="1">
    <location>
        <begin position="1"/>
        <end position="81"/>
    </location>
</feature>
<dbReference type="AlphaFoldDB" id="E4ZYL1"/>
<dbReference type="GeneID" id="13290006"/>
<feature type="compositionally biased region" description="Basic and acidic residues" evidence="1">
    <location>
        <begin position="102"/>
        <end position="114"/>
    </location>
</feature>
<dbReference type="InParanoid" id="E4ZYL1"/>
<feature type="compositionally biased region" description="Polar residues" evidence="1">
    <location>
        <begin position="394"/>
        <end position="403"/>
    </location>
</feature>
<feature type="compositionally biased region" description="Low complexity" evidence="1">
    <location>
        <begin position="15"/>
        <end position="32"/>
    </location>
</feature>
<keyword evidence="3" id="KW-1185">Reference proteome</keyword>
<feature type="compositionally biased region" description="Basic and acidic residues" evidence="1">
    <location>
        <begin position="194"/>
        <end position="207"/>
    </location>
</feature>
<dbReference type="VEuPathDB" id="FungiDB:LEMA_P108020.1"/>
<evidence type="ECO:0000256" key="1">
    <source>
        <dbReference type="SAM" id="MobiDB-lite"/>
    </source>
</evidence>
<name>E4ZYL1_LEPMJ</name>
<sequence>MEQERVGRAADANGKKSSVIETTTTVKSSTPMPTKPTPELQSPAVAKPRRKPRKLNKDNPPSIPALEGESIPAAIIKKTQDPTAELDALKSRVRGLEAKVEALYESKTRNEPSRSPRRRGKGRKTSSSTQVSTLNRLPNTNRAKDENHTCEAHEEEEDEEEEDIEELVRLEGELEVARQDLDSYPNRPSTYYTELRESDENVEEIPRNRGGSAAAPTAAVRKPSQGDRQVTLSGSYRIPIPTNVSLEDVKKIKGGVAAVQNVARRLLEQRRAAVAAARAEQNQNHGVASTDIAQQSVSSTSARPVKTKATGAPSATSVTLEEAGDRQSWGDWIGGYSLAITRAVKNIEHEAAMESHKDWSVGTARSTQLGRTENKTPVVKQNAGKRSPVKAKLSSEQVHNLMS</sequence>
<feature type="compositionally biased region" description="Basic and acidic residues" evidence="1">
    <location>
        <begin position="142"/>
        <end position="152"/>
    </location>
</feature>
<accession>E4ZYL1</accession>
<feature type="compositionally biased region" description="Polar residues" evidence="1">
    <location>
        <begin position="130"/>
        <end position="141"/>
    </location>
</feature>
<dbReference type="OrthoDB" id="3946385at2759"/>
<dbReference type="EMBL" id="FP929129">
    <property type="protein sequence ID" value="CBX96537.1"/>
    <property type="molecule type" value="Genomic_DNA"/>
</dbReference>
<feature type="compositionally biased region" description="Basic and acidic residues" evidence="1">
    <location>
        <begin position="166"/>
        <end position="181"/>
    </location>
</feature>
<gene>
    <name evidence="2" type="ORF">LEMA_P108020.1</name>
</gene>
<dbReference type="OMA" id="SWSEWIG"/>
<evidence type="ECO:0000313" key="3">
    <source>
        <dbReference type="Proteomes" id="UP000002668"/>
    </source>
</evidence>
<feature type="region of interest" description="Disordered" evidence="1">
    <location>
        <begin position="102"/>
        <end position="229"/>
    </location>
</feature>
<evidence type="ECO:0000313" key="2">
    <source>
        <dbReference type="EMBL" id="CBX96537.1"/>
    </source>
</evidence>
<feature type="compositionally biased region" description="Polar residues" evidence="1">
    <location>
        <begin position="282"/>
        <end position="302"/>
    </location>
</feature>
<feature type="region of interest" description="Disordered" evidence="1">
    <location>
        <begin position="278"/>
        <end position="323"/>
    </location>
</feature>
<organism evidence="3">
    <name type="scientific">Leptosphaeria maculans (strain JN3 / isolate v23.1.3 / race Av1-4-5-6-7-8)</name>
    <name type="common">Blackleg fungus</name>
    <name type="synonym">Phoma lingam</name>
    <dbReference type="NCBI Taxonomy" id="985895"/>
    <lineage>
        <taxon>Eukaryota</taxon>
        <taxon>Fungi</taxon>
        <taxon>Dikarya</taxon>
        <taxon>Ascomycota</taxon>
        <taxon>Pezizomycotina</taxon>
        <taxon>Dothideomycetes</taxon>
        <taxon>Pleosporomycetidae</taxon>
        <taxon>Pleosporales</taxon>
        <taxon>Pleosporineae</taxon>
        <taxon>Leptosphaeriaceae</taxon>
        <taxon>Plenodomus</taxon>
        <taxon>Plenodomus lingam/Leptosphaeria maculans species complex</taxon>
    </lineage>
</organism>
<dbReference type="Proteomes" id="UP000002668">
    <property type="component" value="Genome"/>
</dbReference>
<feature type="region of interest" description="Disordered" evidence="1">
    <location>
        <begin position="353"/>
        <end position="403"/>
    </location>
</feature>
<feature type="compositionally biased region" description="Basic residues" evidence="1">
    <location>
        <begin position="115"/>
        <end position="124"/>
    </location>
</feature>
<reference evidence="3" key="1">
    <citation type="journal article" date="2011" name="Nat. Commun.">
        <title>Effector diversification within compartments of the Leptosphaeria maculans genome affected by Repeat-Induced Point mutations.</title>
        <authorList>
            <person name="Rouxel T."/>
            <person name="Grandaubert J."/>
            <person name="Hane J.K."/>
            <person name="Hoede C."/>
            <person name="van de Wouw A.P."/>
            <person name="Couloux A."/>
            <person name="Dominguez V."/>
            <person name="Anthouard V."/>
            <person name="Bally P."/>
            <person name="Bourras S."/>
            <person name="Cozijnsen A.J."/>
            <person name="Ciuffetti L.M."/>
            <person name="Degrave A."/>
            <person name="Dilmaghani A."/>
            <person name="Duret L."/>
            <person name="Fudal I."/>
            <person name="Goodwin S.B."/>
            <person name="Gout L."/>
            <person name="Glaser N."/>
            <person name="Linglin J."/>
            <person name="Kema G.H.J."/>
            <person name="Lapalu N."/>
            <person name="Lawrence C.B."/>
            <person name="May K."/>
            <person name="Meyer M."/>
            <person name="Ollivier B."/>
            <person name="Poulain J."/>
            <person name="Schoch C.L."/>
            <person name="Simon A."/>
            <person name="Spatafora J.W."/>
            <person name="Stachowiak A."/>
            <person name="Turgeon B.G."/>
            <person name="Tyler B.M."/>
            <person name="Vincent D."/>
            <person name="Weissenbach J."/>
            <person name="Amselem J."/>
            <person name="Quesneville H."/>
            <person name="Oliver R.P."/>
            <person name="Wincker P."/>
            <person name="Balesdent M.-H."/>
            <person name="Howlett B.J."/>
        </authorList>
    </citation>
    <scope>NUCLEOTIDE SEQUENCE [LARGE SCALE GENOMIC DNA]</scope>
    <source>
        <strain evidence="3">JN3 / isolate v23.1.3 / race Av1-4-5-6-7-8</strain>
    </source>
</reference>
<feature type="compositionally biased region" description="Acidic residues" evidence="1">
    <location>
        <begin position="153"/>
        <end position="165"/>
    </location>
</feature>
<dbReference type="eggNOG" id="ENOG502ST7E">
    <property type="taxonomic scope" value="Eukaryota"/>
</dbReference>